<name>A0A0M4HVK3_9GAMM</name>
<dbReference type="EMBL" id="CP009253">
    <property type="protein sequence ID" value="ALD15379.1"/>
    <property type="molecule type" value="Genomic_DNA"/>
</dbReference>
<evidence type="ECO:0000256" key="6">
    <source>
        <dbReference type="ARBA" id="ARBA00011738"/>
    </source>
</evidence>
<dbReference type="Gene3D" id="3.30.360.10">
    <property type="entry name" value="Dihydrodipicolinate Reductase, domain 2"/>
    <property type="match status" value="1"/>
</dbReference>
<evidence type="ECO:0000256" key="1">
    <source>
        <dbReference type="ARBA" id="ARBA00002492"/>
    </source>
</evidence>
<dbReference type="Proteomes" id="UP000066321">
    <property type="component" value="Chromosome"/>
</dbReference>
<dbReference type="GO" id="GO:0009088">
    <property type="term" value="P:threonine biosynthetic process"/>
    <property type="evidence" value="ECO:0007669"/>
    <property type="project" value="UniProtKB-UniPathway"/>
</dbReference>
<evidence type="ECO:0000256" key="5">
    <source>
        <dbReference type="ARBA" id="ARBA00010584"/>
    </source>
</evidence>
<dbReference type="UniPathway" id="UPA00034">
    <property type="reaction ID" value="UER00016"/>
</dbReference>
<comment type="catalytic activity">
    <reaction evidence="15">
        <text>L-aspartate 4-semialdehyde + phosphate + NADP(+) = 4-phospho-L-aspartate + NADPH + H(+)</text>
        <dbReference type="Rhea" id="RHEA:24284"/>
        <dbReference type="ChEBI" id="CHEBI:15378"/>
        <dbReference type="ChEBI" id="CHEBI:43474"/>
        <dbReference type="ChEBI" id="CHEBI:57535"/>
        <dbReference type="ChEBI" id="CHEBI:57783"/>
        <dbReference type="ChEBI" id="CHEBI:58349"/>
        <dbReference type="ChEBI" id="CHEBI:537519"/>
        <dbReference type="EC" id="1.2.1.11"/>
    </reaction>
</comment>
<evidence type="ECO:0000256" key="9">
    <source>
        <dbReference type="ARBA" id="ARBA00022697"/>
    </source>
</evidence>
<keyword evidence="8" id="KW-0028">Amino-acid biosynthesis</keyword>
<dbReference type="SUPFAM" id="SSF55347">
    <property type="entry name" value="Glyceraldehyde-3-phosphate dehydrogenase-like, C-terminal domain"/>
    <property type="match status" value="1"/>
</dbReference>
<dbReference type="KEGG" id="baph:IX46_02315"/>
<evidence type="ECO:0000256" key="3">
    <source>
        <dbReference type="ARBA" id="ARBA00005076"/>
    </source>
</evidence>
<reference evidence="19 20" key="1">
    <citation type="journal article" date="2015" name="J Genomics">
        <title>Whole Genome Sequence of the Soybean Aphid Endosymbiont Buchnera aphidicola and Genetic Differentiation among Biotype-Specific Strains.</title>
        <authorList>
            <person name="Cassone B.J."/>
            <person name="Wenger J.A."/>
            <person name="Michel A.P."/>
        </authorList>
    </citation>
    <scope>NUCLEOTIDE SEQUENCE [LARGE SCALE GENOMIC DNA]</scope>
    <source>
        <strain evidence="19 20">BAg</strain>
    </source>
</reference>
<dbReference type="InterPro" id="IPR000319">
    <property type="entry name" value="Asp-semialdehyde_DH_CS"/>
</dbReference>
<evidence type="ECO:0000256" key="16">
    <source>
        <dbReference type="NCBIfam" id="TIGR01745"/>
    </source>
</evidence>
<keyword evidence="9" id="KW-0791">Threonine biosynthesis</keyword>
<comment type="function">
    <text evidence="1">Catalyzes the NADPH-dependent formation of L-aspartate-semialdehyde (L-ASA) by the reductive dephosphorylation of L-aspartyl-4-phosphate.</text>
</comment>
<dbReference type="GO" id="GO:0004073">
    <property type="term" value="F:aspartate-semialdehyde dehydrogenase activity"/>
    <property type="evidence" value="ECO:0007669"/>
    <property type="project" value="UniProtKB-UniRule"/>
</dbReference>
<dbReference type="PANTHER" id="PTHR46278">
    <property type="entry name" value="DEHYDROGENASE, PUTATIVE-RELATED"/>
    <property type="match status" value="1"/>
</dbReference>
<dbReference type="InterPro" id="IPR012280">
    <property type="entry name" value="Semialdhyde_DH_dimer_dom"/>
</dbReference>
<dbReference type="NCBIfam" id="NF005144">
    <property type="entry name" value="PRK06598.1"/>
    <property type="match status" value="1"/>
</dbReference>
<dbReference type="CDD" id="cd02314">
    <property type="entry name" value="VcASADH1_like_N"/>
    <property type="match status" value="1"/>
</dbReference>
<accession>A0A0M4HVK3</accession>
<evidence type="ECO:0000256" key="15">
    <source>
        <dbReference type="ARBA" id="ARBA00047891"/>
    </source>
</evidence>
<keyword evidence="13" id="KW-0457">Lysine biosynthesis</keyword>
<gene>
    <name evidence="19" type="ORF">IX46_02315</name>
</gene>
<feature type="active site" description="Acyl-thioester intermediate" evidence="17">
    <location>
        <position position="137"/>
    </location>
</feature>
<comment type="subunit">
    <text evidence="6">Homodimer.</text>
</comment>
<keyword evidence="14" id="KW-0486">Methionine biosynthesis</keyword>
<keyword evidence="11" id="KW-0220">Diaminopimelate biosynthesis</keyword>
<evidence type="ECO:0000256" key="10">
    <source>
        <dbReference type="ARBA" id="ARBA00022857"/>
    </source>
</evidence>
<dbReference type="PATRIC" id="fig|1265350.3.peg.438"/>
<sequence>MIKSVGFVGWRGMVGSVLLNRMIEENDFLKIIPHFFSTSQSGQDGPTINNITFKNLKNAYNLNLLEEMDIIVTCQGGSYTDAVYYQLRKNNWNGYWIDAASTLRMKDDSIIVLDPINLKSIKKAMDRGIKTFVGSNCTVSLMLIALGGLFKEKLIEQIYVSTYQAASGAGAKHVIELLKQMGSLYNVVSKDLSNDFCSILDITKKVTKIIQDNNFPLKHFSVPLAGSLIPWIDSDMGTGQSREEWKGQCETNKILNSKNIVKIDGICVRISSIRCHSQSILMKLSKNISLKNIEDIIVNHNTWVNLIPNNIQETISKLTPSFVTGTLNIPIGRLKKSSIGEKYFSAFTVGDQLLWGAAEPLRRMLNLLTNI</sequence>
<evidence type="ECO:0000259" key="18">
    <source>
        <dbReference type="SMART" id="SM00859"/>
    </source>
</evidence>
<evidence type="ECO:0000256" key="14">
    <source>
        <dbReference type="ARBA" id="ARBA00023167"/>
    </source>
</evidence>
<dbReference type="SMART" id="SM00859">
    <property type="entry name" value="Semialdhyde_dh"/>
    <property type="match status" value="1"/>
</dbReference>
<dbReference type="STRING" id="1265350.IX46_02315"/>
<dbReference type="Pfam" id="PF01118">
    <property type="entry name" value="Semialdhyde_dh"/>
    <property type="match status" value="1"/>
</dbReference>
<dbReference type="InterPro" id="IPR000534">
    <property type="entry name" value="Semialdehyde_DH_NAD-bd"/>
</dbReference>
<evidence type="ECO:0000256" key="2">
    <source>
        <dbReference type="ARBA" id="ARBA00005021"/>
    </source>
</evidence>
<proteinExistence type="inferred from homology"/>
<evidence type="ECO:0000256" key="11">
    <source>
        <dbReference type="ARBA" id="ARBA00022915"/>
    </source>
</evidence>
<dbReference type="Pfam" id="PF02774">
    <property type="entry name" value="Semialdhyde_dhC"/>
    <property type="match status" value="1"/>
</dbReference>
<dbReference type="PROSITE" id="PS01103">
    <property type="entry name" value="ASD"/>
    <property type="match status" value="1"/>
</dbReference>
<dbReference type="GO" id="GO:0009089">
    <property type="term" value="P:lysine biosynthetic process via diaminopimelate"/>
    <property type="evidence" value="ECO:0007669"/>
    <property type="project" value="UniProtKB-UniRule"/>
</dbReference>
<comment type="pathway">
    <text evidence="2">Amino-acid biosynthesis; L-methionine biosynthesis via de novo pathway; L-homoserine from L-aspartate: step 2/3.</text>
</comment>
<dbReference type="PIRSF" id="PIRSF000148">
    <property type="entry name" value="ASA_dh"/>
    <property type="match status" value="1"/>
</dbReference>
<keyword evidence="12 19" id="KW-0560">Oxidoreductase</keyword>
<evidence type="ECO:0000256" key="13">
    <source>
        <dbReference type="ARBA" id="ARBA00023154"/>
    </source>
</evidence>
<dbReference type="InterPro" id="IPR036291">
    <property type="entry name" value="NAD(P)-bd_dom_sf"/>
</dbReference>
<dbReference type="EC" id="1.2.1.11" evidence="7 16"/>
<comment type="pathway">
    <text evidence="3">Amino-acid biosynthesis; L-lysine biosynthesis via DAP pathway; (S)-tetrahydrodipicolinate from L-aspartate: step 2/4.</text>
</comment>
<feature type="domain" description="Semialdehyde dehydrogenase NAD-binding" evidence="18">
    <location>
        <begin position="4"/>
        <end position="124"/>
    </location>
</feature>
<dbReference type="GO" id="GO:0046983">
    <property type="term" value="F:protein dimerization activity"/>
    <property type="evidence" value="ECO:0007669"/>
    <property type="project" value="InterPro"/>
</dbReference>
<comment type="similarity">
    <text evidence="5">Belongs to the aspartate-semialdehyde dehydrogenase family.</text>
</comment>
<dbReference type="PANTHER" id="PTHR46278:SF4">
    <property type="entry name" value="ASPARTATE-SEMIALDEHYDE DEHYDROGENASE"/>
    <property type="match status" value="1"/>
</dbReference>
<evidence type="ECO:0000256" key="4">
    <source>
        <dbReference type="ARBA" id="ARBA00005097"/>
    </source>
</evidence>
<evidence type="ECO:0000313" key="19">
    <source>
        <dbReference type="EMBL" id="ALD15379.1"/>
    </source>
</evidence>
<keyword evidence="10" id="KW-0521">NADP</keyword>
<dbReference type="CDD" id="cd23938">
    <property type="entry name" value="ASADH_C_bac_like"/>
    <property type="match status" value="1"/>
</dbReference>
<feature type="active site" description="Proton acceptor" evidence="17">
    <location>
        <position position="276"/>
    </location>
</feature>
<dbReference type="AlphaFoldDB" id="A0A0M4HVK3"/>
<comment type="pathway">
    <text evidence="4">Amino-acid biosynthesis; L-threonine biosynthesis; L-threonine from L-aspartate: step 2/5.</text>
</comment>
<evidence type="ECO:0000256" key="12">
    <source>
        <dbReference type="ARBA" id="ARBA00023002"/>
    </source>
</evidence>
<protein>
    <recommendedName>
        <fullName evidence="7 16">Aspartate-semialdehyde dehydrogenase</fullName>
        <ecNumber evidence="7 16">1.2.1.11</ecNumber>
    </recommendedName>
</protein>
<evidence type="ECO:0000313" key="20">
    <source>
        <dbReference type="Proteomes" id="UP000066321"/>
    </source>
</evidence>
<dbReference type="OrthoDB" id="9022717at2"/>
<evidence type="ECO:0000256" key="8">
    <source>
        <dbReference type="ARBA" id="ARBA00022605"/>
    </source>
</evidence>
<organism evidence="19 20">
    <name type="scientific">Buchnera aphidicola</name>
    <name type="common">Aphis glycines</name>
    <dbReference type="NCBI Taxonomy" id="1265350"/>
    <lineage>
        <taxon>Bacteria</taxon>
        <taxon>Pseudomonadati</taxon>
        <taxon>Pseudomonadota</taxon>
        <taxon>Gammaproteobacteria</taxon>
        <taxon>Enterobacterales</taxon>
        <taxon>Erwiniaceae</taxon>
        <taxon>Buchnera</taxon>
    </lineage>
</organism>
<dbReference type="UniPathway" id="UPA00050">
    <property type="reaction ID" value="UER00463"/>
</dbReference>
<evidence type="ECO:0000256" key="17">
    <source>
        <dbReference type="PIRSR" id="PIRSR000148-1"/>
    </source>
</evidence>
<dbReference type="InterPro" id="IPR011534">
    <property type="entry name" value="Asp_ADH_gamma-type"/>
</dbReference>
<dbReference type="NCBIfam" id="TIGR01745">
    <property type="entry name" value="asd_gamma"/>
    <property type="match status" value="1"/>
</dbReference>
<evidence type="ECO:0000256" key="7">
    <source>
        <dbReference type="ARBA" id="ARBA00013120"/>
    </source>
</evidence>
<dbReference type="GO" id="GO:0009097">
    <property type="term" value="P:isoleucine biosynthetic process"/>
    <property type="evidence" value="ECO:0007669"/>
    <property type="project" value="InterPro"/>
</dbReference>
<dbReference type="SUPFAM" id="SSF51735">
    <property type="entry name" value="NAD(P)-binding Rossmann-fold domains"/>
    <property type="match status" value="1"/>
</dbReference>
<dbReference type="GO" id="GO:0050661">
    <property type="term" value="F:NADP binding"/>
    <property type="evidence" value="ECO:0007669"/>
    <property type="project" value="InterPro"/>
</dbReference>
<dbReference type="GO" id="GO:0019877">
    <property type="term" value="P:diaminopimelate biosynthetic process"/>
    <property type="evidence" value="ECO:0007669"/>
    <property type="project" value="UniProtKB-KW"/>
</dbReference>
<dbReference type="GO" id="GO:0051287">
    <property type="term" value="F:NAD binding"/>
    <property type="evidence" value="ECO:0007669"/>
    <property type="project" value="InterPro"/>
</dbReference>
<dbReference type="Gene3D" id="3.40.50.720">
    <property type="entry name" value="NAD(P)-binding Rossmann-like Domain"/>
    <property type="match status" value="1"/>
</dbReference>
<dbReference type="UniPathway" id="UPA00051">
    <property type="reaction ID" value="UER00464"/>
</dbReference>
<dbReference type="GO" id="GO:0009086">
    <property type="term" value="P:methionine biosynthetic process"/>
    <property type="evidence" value="ECO:0007669"/>
    <property type="project" value="UniProtKB-KW"/>
</dbReference>